<protein>
    <submittedName>
        <fullName evidence="2">Uncharacterized protein</fullName>
    </submittedName>
</protein>
<name>E0U9S5_GLOV7</name>
<dbReference type="Proteomes" id="UP000008206">
    <property type="component" value="Chromosome"/>
</dbReference>
<keyword evidence="1" id="KW-0472">Membrane</keyword>
<evidence type="ECO:0000313" key="3">
    <source>
        <dbReference type="Proteomes" id="UP000008206"/>
    </source>
</evidence>
<dbReference type="RefSeq" id="WP_013323088.1">
    <property type="nucleotide sequence ID" value="NC_014501.1"/>
</dbReference>
<dbReference type="InterPro" id="IPR031975">
    <property type="entry name" value="Pilin_GH"/>
</dbReference>
<keyword evidence="1" id="KW-1133">Transmembrane helix</keyword>
<evidence type="ECO:0000313" key="2">
    <source>
        <dbReference type="EMBL" id="ADN14995.1"/>
    </source>
</evidence>
<reference evidence="3" key="1">
    <citation type="journal article" date="2011" name="MBio">
        <title>Novel metabolic attributes of the genus Cyanothece, comprising a group of unicellular nitrogen-fixing Cyanobacteria.</title>
        <authorList>
            <person name="Bandyopadhyay A."/>
            <person name="Elvitigala T."/>
            <person name="Welsh E."/>
            <person name="Stockel J."/>
            <person name="Liberton M."/>
            <person name="Min H."/>
            <person name="Sherman L.A."/>
            <person name="Pakrasi H.B."/>
        </authorList>
    </citation>
    <scope>NUCLEOTIDE SEQUENCE [LARGE SCALE GENOMIC DNA]</scope>
    <source>
        <strain evidence="3">PCC 7822</strain>
    </source>
</reference>
<keyword evidence="1" id="KW-0812">Transmembrane</keyword>
<dbReference type="OrthoDB" id="458583at2"/>
<sequence length="192" mass="21945">MKTAFLTHKFLSLFFKKKTPHGFTPLGFLVRVFLYSGVIITLVLPSSDILVLANYDPRDPQPKNHLGAFNRAQQAFHLENGQFADSLTQLQLYRLDQIDQNYQYHWLSSMIPGDNNNNDRKFIHSKFMMAQPVPEWSGYHKTYIGAVFFDTNKEEFVTGICGMDQVKTLPKTVPILNSDKTIQCPAGSTLIR</sequence>
<feature type="transmembrane region" description="Helical" evidence="1">
    <location>
        <begin position="32"/>
        <end position="53"/>
    </location>
</feature>
<keyword evidence="3" id="KW-1185">Reference proteome</keyword>
<dbReference type="Pfam" id="PF16734">
    <property type="entry name" value="Pilin_GH"/>
    <property type="match status" value="1"/>
</dbReference>
<accession>E0U9S5</accession>
<evidence type="ECO:0000256" key="1">
    <source>
        <dbReference type="SAM" id="Phobius"/>
    </source>
</evidence>
<dbReference type="eggNOG" id="COG2165">
    <property type="taxonomic scope" value="Bacteria"/>
</dbReference>
<dbReference type="AlphaFoldDB" id="E0U9S5"/>
<dbReference type="HOGENOM" id="CLU_1413092_0_0_3"/>
<proteinExistence type="predicted"/>
<dbReference type="EMBL" id="CP002198">
    <property type="protein sequence ID" value="ADN14995.1"/>
    <property type="molecule type" value="Genomic_DNA"/>
</dbReference>
<dbReference type="KEGG" id="cyj:Cyan7822_3040"/>
<organism evidence="2 3">
    <name type="scientific">Gloeothece verrucosa (strain PCC 7822)</name>
    <name type="common">Cyanothece sp. (strain PCC 7822)</name>
    <dbReference type="NCBI Taxonomy" id="497965"/>
    <lineage>
        <taxon>Bacteria</taxon>
        <taxon>Bacillati</taxon>
        <taxon>Cyanobacteriota</taxon>
        <taxon>Cyanophyceae</taxon>
        <taxon>Oscillatoriophycideae</taxon>
        <taxon>Chroococcales</taxon>
        <taxon>Aphanothecaceae</taxon>
        <taxon>Gloeothece</taxon>
        <taxon>Gloeothece verrucosa</taxon>
    </lineage>
</organism>
<gene>
    <name evidence="2" type="ordered locus">Cyan7822_3040</name>
</gene>
<dbReference type="STRING" id="497965.Cyan7822_3040"/>